<evidence type="ECO:0000313" key="2">
    <source>
        <dbReference type="EMBL" id="TSB46746.1"/>
    </source>
</evidence>
<evidence type="ECO:0008006" key="4">
    <source>
        <dbReference type="Google" id="ProtNLM"/>
    </source>
</evidence>
<dbReference type="Proteomes" id="UP000318521">
    <property type="component" value="Unassembled WGS sequence"/>
</dbReference>
<keyword evidence="1" id="KW-0812">Transmembrane</keyword>
<name>A0A553ZZB3_9BACI</name>
<dbReference type="EMBL" id="VLXZ01000005">
    <property type="protein sequence ID" value="TSB46746.1"/>
    <property type="molecule type" value="Genomic_DNA"/>
</dbReference>
<evidence type="ECO:0000256" key="1">
    <source>
        <dbReference type="SAM" id="Phobius"/>
    </source>
</evidence>
<feature type="transmembrane region" description="Helical" evidence="1">
    <location>
        <begin position="154"/>
        <end position="172"/>
    </location>
</feature>
<proteinExistence type="predicted"/>
<dbReference type="RefSeq" id="WP_143848640.1">
    <property type="nucleotide sequence ID" value="NZ_VLXZ01000005.1"/>
</dbReference>
<keyword evidence="1" id="KW-0472">Membrane</keyword>
<dbReference type="AlphaFoldDB" id="A0A553ZZB3"/>
<accession>A0A553ZZB3</accession>
<feature type="transmembrane region" description="Helical" evidence="1">
    <location>
        <begin position="130"/>
        <end position="149"/>
    </location>
</feature>
<evidence type="ECO:0000313" key="3">
    <source>
        <dbReference type="Proteomes" id="UP000318521"/>
    </source>
</evidence>
<keyword evidence="1" id="KW-1133">Transmembrane helix</keyword>
<organism evidence="2 3">
    <name type="scientific">Alkalicoccobacillus porphyridii</name>
    <dbReference type="NCBI Taxonomy" id="2597270"/>
    <lineage>
        <taxon>Bacteria</taxon>
        <taxon>Bacillati</taxon>
        <taxon>Bacillota</taxon>
        <taxon>Bacilli</taxon>
        <taxon>Bacillales</taxon>
        <taxon>Bacillaceae</taxon>
        <taxon>Alkalicoccobacillus</taxon>
    </lineage>
</organism>
<sequence>MERQRKDIIINEIQYWKESKLLPEQQCHYLLALYSEGEETFVKKRNRFHLPFMWVFLSQLCFCLSVLILYFTDFVWPMQIALSTILIFITGLLGYAKRNNLAESALHLMMSSLILFVTSLKLALFLWQGAYLWVLISLFVIGWIIAGYLWRQKIFFVLATFVLIILILLVFFNS</sequence>
<reference evidence="2 3" key="1">
    <citation type="submission" date="2019-07" db="EMBL/GenBank/DDBJ databases">
        <authorList>
            <person name="Park Y.J."/>
            <person name="Jeong S.E."/>
            <person name="Jung H.S."/>
        </authorList>
    </citation>
    <scope>NUCLEOTIDE SEQUENCE [LARGE SCALE GENOMIC DNA]</scope>
    <source>
        <strain evidence="3">P16(2019)</strain>
    </source>
</reference>
<feature type="transmembrane region" description="Helical" evidence="1">
    <location>
        <begin position="78"/>
        <end position="96"/>
    </location>
</feature>
<feature type="transmembrane region" description="Helical" evidence="1">
    <location>
        <begin position="52"/>
        <end position="72"/>
    </location>
</feature>
<dbReference type="OrthoDB" id="2380880at2"/>
<gene>
    <name evidence="2" type="ORF">FN960_10400</name>
</gene>
<keyword evidence="3" id="KW-1185">Reference proteome</keyword>
<protein>
    <recommendedName>
        <fullName evidence="4">DUF2157 domain-containing protein</fullName>
    </recommendedName>
</protein>
<comment type="caution">
    <text evidence="2">The sequence shown here is derived from an EMBL/GenBank/DDBJ whole genome shotgun (WGS) entry which is preliminary data.</text>
</comment>
<feature type="transmembrane region" description="Helical" evidence="1">
    <location>
        <begin position="105"/>
        <end position="124"/>
    </location>
</feature>